<gene>
    <name evidence="2" type="ORF">G210_5246</name>
</gene>
<keyword evidence="1" id="KW-0732">Signal</keyword>
<evidence type="ECO:0000256" key="1">
    <source>
        <dbReference type="SAM" id="SignalP"/>
    </source>
</evidence>
<proteinExistence type="predicted"/>
<comment type="caution">
    <text evidence="2">The sequence shown here is derived from an EMBL/GenBank/DDBJ whole genome shotgun (WGS) entry which is preliminary data.</text>
</comment>
<dbReference type="Proteomes" id="UP000011777">
    <property type="component" value="Unassembled WGS sequence"/>
</dbReference>
<dbReference type="AlphaFoldDB" id="M3JSE3"/>
<name>M3JSE3_CANMX</name>
<evidence type="ECO:0000313" key="2">
    <source>
        <dbReference type="EMBL" id="EMG45174.1"/>
    </source>
</evidence>
<dbReference type="EMBL" id="AOGT01002944">
    <property type="protein sequence ID" value="EMG45174.1"/>
    <property type="molecule type" value="Genomic_DNA"/>
</dbReference>
<feature type="chain" id="PRO_5004035400" evidence="1">
    <location>
        <begin position="18"/>
        <end position="163"/>
    </location>
</feature>
<dbReference type="OrthoDB" id="4011482at2759"/>
<organism evidence="2 3">
    <name type="scientific">Candida maltosa (strain Xu316)</name>
    <name type="common">Yeast</name>
    <dbReference type="NCBI Taxonomy" id="1245528"/>
    <lineage>
        <taxon>Eukaryota</taxon>
        <taxon>Fungi</taxon>
        <taxon>Dikarya</taxon>
        <taxon>Ascomycota</taxon>
        <taxon>Saccharomycotina</taxon>
        <taxon>Pichiomycetes</taxon>
        <taxon>Debaryomycetaceae</taxon>
        <taxon>Candida/Lodderomyces clade</taxon>
        <taxon>Candida</taxon>
    </lineage>
</organism>
<keyword evidence="3" id="KW-1185">Reference proteome</keyword>
<dbReference type="HOGENOM" id="CLU_1626807_0_0_1"/>
<accession>M3JSE3</accession>
<protein>
    <submittedName>
        <fullName evidence="2">Uncharacterized protein</fullName>
    </submittedName>
</protein>
<evidence type="ECO:0000313" key="3">
    <source>
        <dbReference type="Proteomes" id="UP000011777"/>
    </source>
</evidence>
<sequence length="163" mass="18017">MLPIVLILSFFFSFIAATPVTAGTRANITLYLESSDSSINNQVLYSANQDNTIHFYYVGDESISFATTFMYDGTKNTVYERQEGSSDRYYLTILDSMLRGQLGSGLQVTLNTDGSLDFAGSDHLYAYKMGDGSIKFLVLLFASNVPSNVVPVKLKARTNWATL</sequence>
<feature type="signal peptide" evidence="1">
    <location>
        <begin position="1"/>
        <end position="17"/>
    </location>
</feature>
<reference evidence="2 3" key="1">
    <citation type="submission" date="2013-02" db="EMBL/GenBank/DDBJ databases">
        <title>Genome sequence of Candida maltosa Xu316, a potential industrial strain for xylitol and ethanol production.</title>
        <authorList>
            <person name="Yu J."/>
            <person name="Wang Q."/>
            <person name="Geng X."/>
            <person name="Bao W."/>
            <person name="He P."/>
            <person name="Cai J."/>
        </authorList>
    </citation>
    <scope>NUCLEOTIDE SEQUENCE [LARGE SCALE GENOMIC DNA]</scope>
    <source>
        <strain evidence="3">Xu316</strain>
    </source>
</reference>